<reference evidence="12 13" key="1">
    <citation type="journal article" date="2017" name="Curr. Biol.">
        <title>The Evolution of Venom by Co-option of Single-Copy Genes.</title>
        <authorList>
            <person name="Martinson E.O."/>
            <person name="Mrinalini"/>
            <person name="Kelkar Y.D."/>
            <person name="Chang C.H."/>
            <person name="Werren J.H."/>
        </authorList>
    </citation>
    <scope>NUCLEOTIDE SEQUENCE [LARGE SCALE GENOMIC DNA]</scope>
    <source>
        <strain evidence="12 13">Alberta</strain>
        <tissue evidence="12">Whole body</tissue>
    </source>
</reference>
<dbReference type="PANTHER" id="PTHR12430">
    <property type="entry name" value="MITOCHONDRIAL IMPORT RECEPTOR SUBUNIT TOM20"/>
    <property type="match status" value="1"/>
</dbReference>
<dbReference type="EMBL" id="NNAY01002262">
    <property type="protein sequence ID" value="OXU21696.1"/>
    <property type="molecule type" value="Genomic_DNA"/>
</dbReference>
<gene>
    <name evidence="12" type="ORF">TSAR_005391</name>
</gene>
<dbReference type="GO" id="GO:0006886">
    <property type="term" value="P:intracellular protein transport"/>
    <property type="evidence" value="ECO:0007669"/>
    <property type="project" value="InterPro"/>
</dbReference>
<keyword evidence="6" id="KW-0653">Protein transport</keyword>
<evidence type="ECO:0000256" key="7">
    <source>
        <dbReference type="ARBA" id="ARBA00022989"/>
    </source>
</evidence>
<dbReference type="STRING" id="543379.A0A232ETS4"/>
<keyword evidence="7 11" id="KW-1133">Transmembrane helix</keyword>
<comment type="caution">
    <text evidence="12">The sequence shown here is derived from an EMBL/GenBank/DDBJ whole genome shotgun (WGS) entry which is preliminary data.</text>
</comment>
<evidence type="ECO:0000256" key="11">
    <source>
        <dbReference type="SAM" id="Phobius"/>
    </source>
</evidence>
<keyword evidence="4 11" id="KW-0812">Transmembrane</keyword>
<dbReference type="InterPro" id="IPR022422">
    <property type="entry name" value="MAS20_rcpt_metazoan"/>
</dbReference>
<keyword evidence="3" id="KW-0813">Transport</keyword>
<evidence type="ECO:0000256" key="9">
    <source>
        <dbReference type="ARBA" id="ARBA00023136"/>
    </source>
</evidence>
<dbReference type="OrthoDB" id="2154253at2759"/>
<evidence type="ECO:0000313" key="12">
    <source>
        <dbReference type="EMBL" id="OXU21696.1"/>
    </source>
</evidence>
<evidence type="ECO:0000256" key="10">
    <source>
        <dbReference type="PIRNR" id="PIRNR037707"/>
    </source>
</evidence>
<dbReference type="AlphaFoldDB" id="A0A232ETS4"/>
<keyword evidence="8 10" id="KW-0496">Mitochondrion</keyword>
<dbReference type="GO" id="GO:0030943">
    <property type="term" value="F:mitochondrion targeting sequence binding"/>
    <property type="evidence" value="ECO:0007669"/>
    <property type="project" value="TreeGrafter"/>
</dbReference>
<dbReference type="GO" id="GO:0030150">
    <property type="term" value="P:protein import into mitochondrial matrix"/>
    <property type="evidence" value="ECO:0007669"/>
    <property type="project" value="TreeGrafter"/>
</dbReference>
<evidence type="ECO:0000313" key="13">
    <source>
        <dbReference type="Proteomes" id="UP000215335"/>
    </source>
</evidence>
<dbReference type="Gene3D" id="1.20.960.10">
    <property type="entry name" value="Mitochondrial outer membrane translocase complex, subunit Tom20 domain"/>
    <property type="match status" value="1"/>
</dbReference>
<dbReference type="GO" id="GO:0016031">
    <property type="term" value="P:tRNA import into mitochondrion"/>
    <property type="evidence" value="ECO:0007669"/>
    <property type="project" value="TreeGrafter"/>
</dbReference>
<evidence type="ECO:0000256" key="1">
    <source>
        <dbReference type="ARBA" id="ARBA00004572"/>
    </source>
</evidence>
<dbReference type="PANTHER" id="PTHR12430:SF0">
    <property type="entry name" value="TRANSLOCASE OF OUTER MITOCHONDRIAL MEMBRANE 20"/>
    <property type="match status" value="1"/>
</dbReference>
<dbReference type="GO" id="GO:0008320">
    <property type="term" value="F:protein transmembrane transporter activity"/>
    <property type="evidence" value="ECO:0007669"/>
    <property type="project" value="TreeGrafter"/>
</dbReference>
<evidence type="ECO:0000256" key="4">
    <source>
        <dbReference type="ARBA" id="ARBA00022692"/>
    </source>
</evidence>
<evidence type="ECO:0000256" key="2">
    <source>
        <dbReference type="ARBA" id="ARBA00005792"/>
    </source>
</evidence>
<comment type="similarity">
    <text evidence="2 10">Belongs to the Tom20 family.</text>
</comment>
<keyword evidence="9 10" id="KW-0472">Membrane</keyword>
<name>A0A232ETS4_9HYME</name>
<dbReference type="SUPFAM" id="SSF47157">
    <property type="entry name" value="Mitochondrial import receptor subunit Tom20"/>
    <property type="match status" value="1"/>
</dbReference>
<evidence type="ECO:0000256" key="5">
    <source>
        <dbReference type="ARBA" id="ARBA00022787"/>
    </source>
</evidence>
<dbReference type="InterPro" id="IPR002056">
    <property type="entry name" value="MAS20"/>
</dbReference>
<dbReference type="InterPro" id="IPR023392">
    <property type="entry name" value="Tom20_dom_sf"/>
</dbReference>
<evidence type="ECO:0000256" key="3">
    <source>
        <dbReference type="ARBA" id="ARBA00022448"/>
    </source>
</evidence>
<dbReference type="Pfam" id="PF02064">
    <property type="entry name" value="MAS20"/>
    <property type="match status" value="1"/>
</dbReference>
<keyword evidence="5 10" id="KW-1000">Mitochondrion outer membrane</keyword>
<sequence>MISKTAVSLAVGVAGIFVGYCFYFDQKRRNDPDFKKKLRERRKARKEARKVGSRVPNLKDHDVVQKFFIQEVEMGEELLAQGDLDGGTEHLANAVAVCGQPHQLLQVLQNSLPPQVFHLLLQRLPSTGQEVKVLFTFASRGKKLFTL</sequence>
<dbReference type="PIRSF" id="PIRSF037707">
    <property type="entry name" value="MAS20_rcpt"/>
    <property type="match status" value="1"/>
</dbReference>
<dbReference type="PRINTS" id="PR00351">
    <property type="entry name" value="OM20RECEPTOR"/>
</dbReference>
<feature type="transmembrane region" description="Helical" evidence="11">
    <location>
        <begin position="6"/>
        <end position="24"/>
    </location>
</feature>
<organism evidence="12 13">
    <name type="scientific">Trichomalopsis sarcophagae</name>
    <dbReference type="NCBI Taxonomy" id="543379"/>
    <lineage>
        <taxon>Eukaryota</taxon>
        <taxon>Metazoa</taxon>
        <taxon>Ecdysozoa</taxon>
        <taxon>Arthropoda</taxon>
        <taxon>Hexapoda</taxon>
        <taxon>Insecta</taxon>
        <taxon>Pterygota</taxon>
        <taxon>Neoptera</taxon>
        <taxon>Endopterygota</taxon>
        <taxon>Hymenoptera</taxon>
        <taxon>Apocrita</taxon>
        <taxon>Proctotrupomorpha</taxon>
        <taxon>Chalcidoidea</taxon>
        <taxon>Pteromalidae</taxon>
        <taxon>Pteromalinae</taxon>
        <taxon>Trichomalopsis</taxon>
    </lineage>
</organism>
<keyword evidence="13" id="KW-1185">Reference proteome</keyword>
<dbReference type="Proteomes" id="UP000215335">
    <property type="component" value="Unassembled WGS sequence"/>
</dbReference>
<evidence type="ECO:0000256" key="8">
    <source>
        <dbReference type="ARBA" id="ARBA00023128"/>
    </source>
</evidence>
<dbReference type="GO" id="GO:0006605">
    <property type="term" value="P:protein targeting"/>
    <property type="evidence" value="ECO:0007669"/>
    <property type="project" value="InterPro"/>
</dbReference>
<proteinExistence type="inferred from homology"/>
<evidence type="ECO:0000256" key="6">
    <source>
        <dbReference type="ARBA" id="ARBA00022927"/>
    </source>
</evidence>
<accession>A0A232ETS4</accession>
<dbReference type="PRINTS" id="PR01989">
    <property type="entry name" value="EUOM20RECPTR"/>
</dbReference>
<comment type="subcellular location">
    <subcellularLocation>
        <location evidence="1">Mitochondrion outer membrane</location>
        <topology evidence="1">Single-pass membrane protein</topology>
    </subcellularLocation>
</comment>
<protein>
    <recommendedName>
        <fullName evidence="14">Mitochondrial import receptor subunit TOM20 homolog</fullName>
    </recommendedName>
</protein>
<dbReference type="GO" id="GO:0005742">
    <property type="term" value="C:mitochondrial outer membrane translocase complex"/>
    <property type="evidence" value="ECO:0007669"/>
    <property type="project" value="UniProtKB-UniRule"/>
</dbReference>
<evidence type="ECO:0008006" key="14">
    <source>
        <dbReference type="Google" id="ProtNLM"/>
    </source>
</evidence>